<dbReference type="SUPFAM" id="SSF47384">
    <property type="entry name" value="Homodimeric domain of signal transducing histidine kinase"/>
    <property type="match status" value="1"/>
</dbReference>
<comment type="catalytic activity">
    <reaction evidence="1">
        <text>ATP + protein L-histidine = ADP + protein N-phospho-L-histidine.</text>
        <dbReference type="EC" id="2.7.13.3"/>
    </reaction>
</comment>
<keyword evidence="3" id="KW-0175">Coiled coil</keyword>
<feature type="transmembrane region" description="Helical" evidence="4">
    <location>
        <begin position="137"/>
        <end position="162"/>
    </location>
</feature>
<dbReference type="InterPro" id="IPR036097">
    <property type="entry name" value="HisK_dim/P_sf"/>
</dbReference>
<dbReference type="InterPro" id="IPR036890">
    <property type="entry name" value="HATPase_C_sf"/>
</dbReference>
<feature type="transmembrane region" description="Helical" evidence="4">
    <location>
        <begin position="79"/>
        <end position="98"/>
    </location>
</feature>
<accession>A0A1S6HKV2</accession>
<dbReference type="InterPro" id="IPR003661">
    <property type="entry name" value="HisK_dim/P_dom"/>
</dbReference>
<dbReference type="Proteomes" id="UP000189545">
    <property type="component" value="Chromosome"/>
</dbReference>
<dbReference type="PANTHER" id="PTHR43065">
    <property type="entry name" value="SENSOR HISTIDINE KINASE"/>
    <property type="match status" value="1"/>
</dbReference>
<protein>
    <recommendedName>
        <fullName evidence="2">histidine kinase</fullName>
        <ecNumber evidence="2">2.7.13.3</ecNumber>
    </recommendedName>
</protein>
<evidence type="ECO:0000256" key="1">
    <source>
        <dbReference type="ARBA" id="ARBA00000085"/>
    </source>
</evidence>
<dbReference type="KEGG" id="spsw:Sps_00958"/>
<keyword evidence="4" id="KW-1133">Transmembrane helix</keyword>
<dbReference type="InterPro" id="IPR005467">
    <property type="entry name" value="His_kinase_dom"/>
</dbReference>
<dbReference type="GO" id="GO:0000155">
    <property type="term" value="F:phosphorelay sensor kinase activity"/>
    <property type="evidence" value="ECO:0007669"/>
    <property type="project" value="InterPro"/>
</dbReference>
<dbReference type="SUPFAM" id="SSF55874">
    <property type="entry name" value="ATPase domain of HSP90 chaperone/DNA topoisomerase II/histidine kinase"/>
    <property type="match status" value="1"/>
</dbReference>
<dbReference type="Gene3D" id="1.10.287.130">
    <property type="match status" value="1"/>
</dbReference>
<dbReference type="EMBL" id="CP014782">
    <property type="protein sequence ID" value="AQS36147.1"/>
    <property type="molecule type" value="Genomic_DNA"/>
</dbReference>
<dbReference type="PANTHER" id="PTHR43065:SF47">
    <property type="match status" value="1"/>
</dbReference>
<dbReference type="PROSITE" id="PS50109">
    <property type="entry name" value="HIS_KIN"/>
    <property type="match status" value="1"/>
</dbReference>
<dbReference type="EC" id="2.7.13.3" evidence="2"/>
<organism evidence="6 7">
    <name type="scientific">Shewanella psychrophila</name>
    <dbReference type="NCBI Taxonomy" id="225848"/>
    <lineage>
        <taxon>Bacteria</taxon>
        <taxon>Pseudomonadati</taxon>
        <taxon>Pseudomonadota</taxon>
        <taxon>Gammaproteobacteria</taxon>
        <taxon>Alteromonadales</taxon>
        <taxon>Shewanellaceae</taxon>
        <taxon>Shewanella</taxon>
    </lineage>
</organism>
<feature type="transmembrane region" description="Helical" evidence="4">
    <location>
        <begin position="12"/>
        <end position="36"/>
    </location>
</feature>
<dbReference type="SMART" id="SM00387">
    <property type="entry name" value="HATPase_c"/>
    <property type="match status" value="1"/>
</dbReference>
<feature type="domain" description="Histidine kinase" evidence="5">
    <location>
        <begin position="310"/>
        <end position="552"/>
    </location>
</feature>
<name>A0A1S6HKV2_9GAMM</name>
<dbReference type="Gene3D" id="3.30.565.10">
    <property type="entry name" value="Histidine kinase-like ATPase, C-terminal domain"/>
    <property type="match status" value="1"/>
</dbReference>
<dbReference type="InterPro" id="IPR003594">
    <property type="entry name" value="HATPase_dom"/>
</dbReference>
<dbReference type="CDD" id="cd00075">
    <property type="entry name" value="HATPase"/>
    <property type="match status" value="1"/>
</dbReference>
<evidence type="ECO:0000256" key="2">
    <source>
        <dbReference type="ARBA" id="ARBA00012438"/>
    </source>
</evidence>
<keyword evidence="6" id="KW-0808">Transferase</keyword>
<proteinExistence type="predicted"/>
<keyword evidence="4" id="KW-0472">Membrane</keyword>
<evidence type="ECO:0000256" key="3">
    <source>
        <dbReference type="SAM" id="Coils"/>
    </source>
</evidence>
<feature type="transmembrane region" description="Helical" evidence="4">
    <location>
        <begin position="168"/>
        <end position="189"/>
    </location>
</feature>
<reference evidence="6 7" key="1">
    <citation type="submission" date="2016-03" db="EMBL/GenBank/DDBJ databases">
        <title>Complete genome sequence of Shewanella psychrophila WP2, a deep sea bacterium isolated from west Pacific sediment.</title>
        <authorList>
            <person name="Xu G."/>
            <person name="Jian H."/>
        </authorList>
    </citation>
    <scope>NUCLEOTIDE SEQUENCE [LARGE SCALE GENOMIC DNA]</scope>
    <source>
        <strain evidence="6 7">WP2</strain>
    </source>
</reference>
<evidence type="ECO:0000313" key="6">
    <source>
        <dbReference type="EMBL" id="AQS36147.1"/>
    </source>
</evidence>
<sequence length="561" mass="62279">MVLILDKSKTHLFIWLTIGISLFVHAAALIISNTILELYVWPLPEAHSSIEMFGSAIALFLALLLIVFEKSGRGTSHNIEIACAMIAMGTLDGFHAIVEVGQQFVWLHSLATLAGGLLFSSFLLTKGGLSNNFKAPWITLALSILVGLLSLVYEPLIPIMVIDGKFTLAAMGLNIVGGIGFFIAAFKLIQTNQKTNNINDLLFSMHCLLFGAAAIMFEQSALWDLAWWGWHLLRLMAYLVAVIFLILEGLVILKELKHYQRNLEATVLDRTQDLENANQNLNRALIELTATQDQLIQREKMASLGELVAGVAHEINTPIGVGVTSTSFLEQNVQRISRAYKANELSSEELESFIDTTEQTCELLTSNLRRAALLVSSFKLVAVEPSDVKMREFKVKEYLDGIIFSINDSVKDQRYRVILDCDPNLVIVSKPCTLSKIIRNLILNSVHHAFNFDGNADDSSKDAISKGLINISIDCCDDEVHLIYRDNGIGLTDEQKQKIFNPFYTTSRNCGRVGLGAHVIYNQVLQGLKGSIEVSSKFNQGTRFDIRFNVKGKQTLLNNSI</sequence>
<keyword evidence="7" id="KW-1185">Reference proteome</keyword>
<evidence type="ECO:0000256" key="4">
    <source>
        <dbReference type="SAM" id="Phobius"/>
    </source>
</evidence>
<feature type="transmembrane region" description="Helical" evidence="4">
    <location>
        <begin position="201"/>
        <end position="223"/>
    </location>
</feature>
<dbReference type="AlphaFoldDB" id="A0A1S6HKV2"/>
<dbReference type="Pfam" id="PF02518">
    <property type="entry name" value="HATPase_c"/>
    <property type="match status" value="1"/>
</dbReference>
<evidence type="ECO:0000313" key="7">
    <source>
        <dbReference type="Proteomes" id="UP000189545"/>
    </source>
</evidence>
<feature type="transmembrane region" description="Helical" evidence="4">
    <location>
        <begin position="104"/>
        <end position="125"/>
    </location>
</feature>
<feature type="transmembrane region" description="Helical" evidence="4">
    <location>
        <begin position="235"/>
        <end position="253"/>
    </location>
</feature>
<feature type="transmembrane region" description="Helical" evidence="4">
    <location>
        <begin position="48"/>
        <end position="67"/>
    </location>
</feature>
<gene>
    <name evidence="6" type="ORF">Sps_00958</name>
</gene>
<keyword evidence="6" id="KW-0418">Kinase</keyword>
<evidence type="ECO:0000259" key="5">
    <source>
        <dbReference type="PROSITE" id="PS50109"/>
    </source>
</evidence>
<feature type="coiled-coil region" evidence="3">
    <location>
        <begin position="271"/>
        <end position="298"/>
    </location>
</feature>
<keyword evidence="4" id="KW-0812">Transmembrane</keyword>
<dbReference type="CDD" id="cd00082">
    <property type="entry name" value="HisKA"/>
    <property type="match status" value="1"/>
</dbReference>
<dbReference type="STRING" id="225848.Sps_00958"/>